<proteinExistence type="predicted"/>
<comment type="caution">
    <text evidence="2">The sequence shown here is derived from an EMBL/GenBank/DDBJ whole genome shotgun (WGS) entry which is preliminary data.</text>
</comment>
<dbReference type="EMBL" id="JWZT01004756">
    <property type="protein sequence ID" value="KII63271.1"/>
    <property type="molecule type" value="Genomic_DNA"/>
</dbReference>
<evidence type="ECO:0000256" key="1">
    <source>
        <dbReference type="SAM" id="SignalP"/>
    </source>
</evidence>
<evidence type="ECO:0000313" key="3">
    <source>
        <dbReference type="Proteomes" id="UP000031668"/>
    </source>
</evidence>
<dbReference type="Proteomes" id="UP000031668">
    <property type="component" value="Unassembled WGS sequence"/>
</dbReference>
<protein>
    <recommendedName>
        <fullName evidence="4">VWFC domain-containing protein</fullName>
    </recommendedName>
</protein>
<evidence type="ECO:0000313" key="2">
    <source>
        <dbReference type="EMBL" id="KII63271.1"/>
    </source>
</evidence>
<accession>A0A0C2MNQ6</accession>
<feature type="chain" id="PRO_5002152408" description="VWFC domain-containing protein" evidence="1">
    <location>
        <begin position="17"/>
        <end position="111"/>
    </location>
</feature>
<gene>
    <name evidence="2" type="ORF">RF11_03976</name>
</gene>
<name>A0A0C2MNQ6_THEKT</name>
<evidence type="ECO:0008006" key="4">
    <source>
        <dbReference type="Google" id="ProtNLM"/>
    </source>
</evidence>
<feature type="signal peptide" evidence="1">
    <location>
        <begin position="1"/>
        <end position="16"/>
    </location>
</feature>
<keyword evidence="1" id="KW-0732">Signal</keyword>
<sequence>MRALFIISIYIFKVSTQNCVDNDQKVYDHGVIARPSPNHLCHLCECEFNGHWSCKNYTCQDMACETFVNPLIGTCCIYLDCSVDACPRTVINPPPYQPKSEVQQAQLPVYP</sequence>
<dbReference type="AlphaFoldDB" id="A0A0C2MNQ6"/>
<organism evidence="2 3">
    <name type="scientific">Thelohanellus kitauei</name>
    <name type="common">Myxosporean</name>
    <dbReference type="NCBI Taxonomy" id="669202"/>
    <lineage>
        <taxon>Eukaryota</taxon>
        <taxon>Metazoa</taxon>
        <taxon>Cnidaria</taxon>
        <taxon>Myxozoa</taxon>
        <taxon>Myxosporea</taxon>
        <taxon>Bivalvulida</taxon>
        <taxon>Platysporina</taxon>
        <taxon>Myxobolidae</taxon>
        <taxon>Thelohanellus</taxon>
    </lineage>
</organism>
<reference evidence="2 3" key="1">
    <citation type="journal article" date="2014" name="Genome Biol. Evol.">
        <title>The genome of the myxosporean Thelohanellus kitauei shows adaptations to nutrient acquisition within its fish host.</title>
        <authorList>
            <person name="Yang Y."/>
            <person name="Xiong J."/>
            <person name="Zhou Z."/>
            <person name="Huo F."/>
            <person name="Miao W."/>
            <person name="Ran C."/>
            <person name="Liu Y."/>
            <person name="Zhang J."/>
            <person name="Feng J."/>
            <person name="Wang M."/>
            <person name="Wang M."/>
            <person name="Wang L."/>
            <person name="Yao B."/>
        </authorList>
    </citation>
    <scope>NUCLEOTIDE SEQUENCE [LARGE SCALE GENOMIC DNA]</scope>
    <source>
        <strain evidence="2">Wuqing</strain>
    </source>
</reference>
<keyword evidence="3" id="KW-1185">Reference proteome</keyword>